<name>A0A2H3EMA8_ARMGA</name>
<dbReference type="Proteomes" id="UP000217790">
    <property type="component" value="Unassembled WGS sequence"/>
</dbReference>
<dbReference type="AlphaFoldDB" id="A0A2H3EMA8"/>
<organism evidence="1 2">
    <name type="scientific">Armillaria gallica</name>
    <name type="common">Bulbous honey fungus</name>
    <name type="synonym">Armillaria bulbosa</name>
    <dbReference type="NCBI Taxonomy" id="47427"/>
    <lineage>
        <taxon>Eukaryota</taxon>
        <taxon>Fungi</taxon>
        <taxon>Dikarya</taxon>
        <taxon>Basidiomycota</taxon>
        <taxon>Agaricomycotina</taxon>
        <taxon>Agaricomycetes</taxon>
        <taxon>Agaricomycetidae</taxon>
        <taxon>Agaricales</taxon>
        <taxon>Marasmiineae</taxon>
        <taxon>Physalacriaceae</taxon>
        <taxon>Armillaria</taxon>
    </lineage>
</organism>
<gene>
    <name evidence="1" type="ORF">ARMGADRAFT_49042</name>
</gene>
<sequence length="93" mass="10236">MRVELLLQDLGTDAIGESWVSGEGATRLKVLLDNRARSMGSLCVFRIAPLVHSYPMMLNADIAECARYMSFNMKSLQALACASVDARHYTEGP</sequence>
<protein>
    <submittedName>
        <fullName evidence="1">Uncharacterized protein</fullName>
    </submittedName>
</protein>
<dbReference type="InParanoid" id="A0A2H3EMA8"/>
<evidence type="ECO:0000313" key="1">
    <source>
        <dbReference type="EMBL" id="PBL04303.1"/>
    </source>
</evidence>
<keyword evidence="2" id="KW-1185">Reference proteome</keyword>
<dbReference type="EMBL" id="KZ293644">
    <property type="protein sequence ID" value="PBL04303.1"/>
    <property type="molecule type" value="Genomic_DNA"/>
</dbReference>
<proteinExistence type="predicted"/>
<evidence type="ECO:0000313" key="2">
    <source>
        <dbReference type="Proteomes" id="UP000217790"/>
    </source>
</evidence>
<reference evidence="2" key="1">
    <citation type="journal article" date="2017" name="Nat. Ecol. Evol.">
        <title>Genome expansion and lineage-specific genetic innovations in the forest pathogenic fungi Armillaria.</title>
        <authorList>
            <person name="Sipos G."/>
            <person name="Prasanna A.N."/>
            <person name="Walter M.C."/>
            <person name="O'Connor E."/>
            <person name="Balint B."/>
            <person name="Krizsan K."/>
            <person name="Kiss B."/>
            <person name="Hess J."/>
            <person name="Varga T."/>
            <person name="Slot J."/>
            <person name="Riley R."/>
            <person name="Boka B."/>
            <person name="Rigling D."/>
            <person name="Barry K."/>
            <person name="Lee J."/>
            <person name="Mihaltcheva S."/>
            <person name="LaButti K."/>
            <person name="Lipzen A."/>
            <person name="Waldron R."/>
            <person name="Moloney N.M."/>
            <person name="Sperisen C."/>
            <person name="Kredics L."/>
            <person name="Vagvoelgyi C."/>
            <person name="Patrignani A."/>
            <person name="Fitzpatrick D."/>
            <person name="Nagy I."/>
            <person name="Doyle S."/>
            <person name="Anderson J.B."/>
            <person name="Grigoriev I.V."/>
            <person name="Gueldener U."/>
            <person name="Muensterkoetter M."/>
            <person name="Nagy L.G."/>
        </authorList>
    </citation>
    <scope>NUCLEOTIDE SEQUENCE [LARGE SCALE GENOMIC DNA]</scope>
    <source>
        <strain evidence="2">Ar21-2</strain>
    </source>
</reference>
<accession>A0A2H3EMA8</accession>